<evidence type="ECO:0000256" key="6">
    <source>
        <dbReference type="ARBA" id="ARBA00022723"/>
    </source>
</evidence>
<reference evidence="14" key="1">
    <citation type="submission" date="2020-06" db="EMBL/GenBank/DDBJ databases">
        <title>Draft genome of Bugula neritina, a colonial animal packing powerful symbionts and potential medicines.</title>
        <authorList>
            <person name="Rayko M."/>
        </authorList>
    </citation>
    <scope>NUCLEOTIDE SEQUENCE [LARGE SCALE GENOMIC DNA]</scope>
    <source>
        <strain evidence="14">Kwan_BN1</strain>
    </source>
</reference>
<keyword evidence="8" id="KW-0067">ATP-binding</keyword>
<feature type="coiled-coil region" evidence="13">
    <location>
        <begin position="56"/>
        <end position="83"/>
    </location>
</feature>
<dbReference type="Proteomes" id="UP000593567">
    <property type="component" value="Unassembled WGS sequence"/>
</dbReference>
<name>A0A7J7JEH8_BUGNE</name>
<dbReference type="AlphaFoldDB" id="A0A7J7JEH8"/>
<proteinExistence type="inferred from homology"/>
<accession>A0A7J7JEH8</accession>
<dbReference type="Gene3D" id="3.40.1190.10">
    <property type="entry name" value="Mur-like, catalytic domain"/>
    <property type="match status" value="1"/>
</dbReference>
<evidence type="ECO:0000256" key="7">
    <source>
        <dbReference type="ARBA" id="ARBA00022741"/>
    </source>
</evidence>
<dbReference type="SUPFAM" id="SSF53623">
    <property type="entry name" value="MurD-like peptide ligases, catalytic domain"/>
    <property type="match status" value="1"/>
</dbReference>
<comment type="pathway">
    <text evidence="1">Cofactor biosynthesis; tetrahydrofolylpolyglutamate biosynthesis.</text>
</comment>
<dbReference type="InterPro" id="IPR036565">
    <property type="entry name" value="Mur-like_cat_sf"/>
</dbReference>
<evidence type="ECO:0000256" key="13">
    <source>
        <dbReference type="SAM" id="Coils"/>
    </source>
</evidence>
<dbReference type="UniPathway" id="UPA00850"/>
<sequence>MKHSRPLARQWYRAINSFFSSELFRVQATCRWCSHRVAEVPSSHVFKKQALCDKTYDEAVLALNSLQSNAAQIEAKRQQNKKQSDNLKLMTRSLSQVGVTLDQLNGINIVHITGTKGKGSTAALTESILRQHGYKTGFYSSPHLVEVRERIRLQGFPISQEMFGSYFWKVYDALSSQLEEGEQLPFYFKFLTLMAFKVRHDQRDHSAPSVRHHLSRHRPHIAAGQHNRRDLVAKGRHHEVHVSTVSVPQPGAALHVLQECAQEVRAPLFEAPPFDARQRISDTLPHLDVQQKNASLAVQLSRIFMERQADRRKWTTPTHGRCTLPLVCLSSQYMQGLEKCKWPGRFHKTEREGVTYYVDGAHTSDSIGEAFKWFRQQSTREKQRLEAANKETRTILMFNRTGE</sequence>
<organism evidence="14 15">
    <name type="scientific">Bugula neritina</name>
    <name type="common">Brown bryozoan</name>
    <name type="synonym">Sertularia neritina</name>
    <dbReference type="NCBI Taxonomy" id="10212"/>
    <lineage>
        <taxon>Eukaryota</taxon>
        <taxon>Metazoa</taxon>
        <taxon>Spiralia</taxon>
        <taxon>Lophotrochozoa</taxon>
        <taxon>Bryozoa</taxon>
        <taxon>Gymnolaemata</taxon>
        <taxon>Cheilostomatida</taxon>
        <taxon>Flustrina</taxon>
        <taxon>Buguloidea</taxon>
        <taxon>Bugulidae</taxon>
        <taxon>Bugula</taxon>
    </lineage>
</organism>
<dbReference type="EC" id="6.3.2.17" evidence="3"/>
<dbReference type="InterPro" id="IPR001645">
    <property type="entry name" value="Folylpolyglutamate_synth"/>
</dbReference>
<keyword evidence="13" id="KW-0175">Coiled coil</keyword>
<dbReference type="GO" id="GO:0005524">
    <property type="term" value="F:ATP binding"/>
    <property type="evidence" value="ECO:0007669"/>
    <property type="project" value="UniProtKB-KW"/>
</dbReference>
<dbReference type="PROSITE" id="PS01011">
    <property type="entry name" value="FOLYLPOLYGLU_SYNT_1"/>
    <property type="match status" value="1"/>
</dbReference>
<evidence type="ECO:0000256" key="10">
    <source>
        <dbReference type="ARBA" id="ARBA00030592"/>
    </source>
</evidence>
<dbReference type="GO" id="GO:0005739">
    <property type="term" value="C:mitochondrion"/>
    <property type="evidence" value="ECO:0007669"/>
    <property type="project" value="TreeGrafter"/>
</dbReference>
<keyword evidence="9" id="KW-0460">Magnesium</keyword>
<gene>
    <name evidence="14" type="ORF">EB796_016990</name>
</gene>
<dbReference type="GO" id="GO:0005829">
    <property type="term" value="C:cytosol"/>
    <property type="evidence" value="ECO:0007669"/>
    <property type="project" value="TreeGrafter"/>
</dbReference>
<dbReference type="SUPFAM" id="SSF53244">
    <property type="entry name" value="MurD-like peptide ligases, peptide-binding domain"/>
    <property type="match status" value="1"/>
</dbReference>
<dbReference type="PANTHER" id="PTHR11136:SF5">
    <property type="entry name" value="FOLYLPOLYGLUTAMATE SYNTHASE, MITOCHONDRIAL"/>
    <property type="match status" value="1"/>
</dbReference>
<evidence type="ECO:0000256" key="5">
    <source>
        <dbReference type="ARBA" id="ARBA00022598"/>
    </source>
</evidence>
<keyword evidence="6" id="KW-0479">Metal-binding</keyword>
<dbReference type="GO" id="GO:0046872">
    <property type="term" value="F:metal ion binding"/>
    <property type="evidence" value="ECO:0007669"/>
    <property type="project" value="UniProtKB-KW"/>
</dbReference>
<keyword evidence="7" id="KW-0547">Nucleotide-binding</keyword>
<evidence type="ECO:0000256" key="12">
    <source>
        <dbReference type="ARBA" id="ARBA00047493"/>
    </source>
</evidence>
<dbReference type="PANTHER" id="PTHR11136">
    <property type="entry name" value="FOLYLPOLYGLUTAMATE SYNTHASE-RELATED"/>
    <property type="match status" value="1"/>
</dbReference>
<evidence type="ECO:0000256" key="4">
    <source>
        <dbReference type="ARBA" id="ARBA00022563"/>
    </source>
</evidence>
<evidence type="ECO:0000256" key="1">
    <source>
        <dbReference type="ARBA" id="ARBA00005150"/>
    </source>
</evidence>
<dbReference type="OrthoDB" id="5212574at2759"/>
<evidence type="ECO:0000256" key="3">
    <source>
        <dbReference type="ARBA" id="ARBA00013025"/>
    </source>
</evidence>
<comment type="similarity">
    <text evidence="2">Belongs to the folylpolyglutamate synthase family.</text>
</comment>
<evidence type="ECO:0000256" key="9">
    <source>
        <dbReference type="ARBA" id="ARBA00022842"/>
    </source>
</evidence>
<protein>
    <recommendedName>
        <fullName evidence="3">tetrahydrofolate synthase</fullName>
        <ecNumber evidence="3">6.3.2.17</ecNumber>
    </recommendedName>
    <alternativeName>
        <fullName evidence="11">Folylpoly-gamma-glutamate synthetase</fullName>
    </alternativeName>
    <alternativeName>
        <fullName evidence="10">Tetrahydrofolylpolyglutamate synthase</fullName>
    </alternativeName>
</protein>
<evidence type="ECO:0000256" key="8">
    <source>
        <dbReference type="ARBA" id="ARBA00022840"/>
    </source>
</evidence>
<dbReference type="EMBL" id="VXIV02002548">
    <property type="protein sequence ID" value="KAF6024709.1"/>
    <property type="molecule type" value="Genomic_DNA"/>
</dbReference>
<comment type="catalytic activity">
    <reaction evidence="12">
        <text>(6S)-5,6,7,8-tetrahydrofolyl-(gamma-L-Glu)(n) + L-glutamate + ATP = (6S)-5,6,7,8-tetrahydrofolyl-(gamma-L-Glu)(n+1) + ADP + phosphate + H(+)</text>
        <dbReference type="Rhea" id="RHEA:10580"/>
        <dbReference type="Rhea" id="RHEA-COMP:14738"/>
        <dbReference type="Rhea" id="RHEA-COMP:14740"/>
        <dbReference type="ChEBI" id="CHEBI:15378"/>
        <dbReference type="ChEBI" id="CHEBI:29985"/>
        <dbReference type="ChEBI" id="CHEBI:30616"/>
        <dbReference type="ChEBI" id="CHEBI:43474"/>
        <dbReference type="ChEBI" id="CHEBI:141005"/>
        <dbReference type="ChEBI" id="CHEBI:456216"/>
        <dbReference type="EC" id="6.3.2.17"/>
    </reaction>
</comment>
<keyword evidence="4" id="KW-0554">One-carbon metabolism</keyword>
<dbReference type="GO" id="GO:0004326">
    <property type="term" value="F:tetrahydrofolylpolyglutamate synthase activity"/>
    <property type="evidence" value="ECO:0007669"/>
    <property type="project" value="UniProtKB-EC"/>
</dbReference>
<dbReference type="InterPro" id="IPR036615">
    <property type="entry name" value="Mur_ligase_C_dom_sf"/>
</dbReference>
<evidence type="ECO:0000256" key="11">
    <source>
        <dbReference type="ARBA" id="ARBA00030876"/>
    </source>
</evidence>
<comment type="caution">
    <text evidence="14">The sequence shown here is derived from an EMBL/GenBank/DDBJ whole genome shotgun (WGS) entry which is preliminary data.</text>
</comment>
<evidence type="ECO:0000313" key="15">
    <source>
        <dbReference type="Proteomes" id="UP000593567"/>
    </source>
</evidence>
<dbReference type="GO" id="GO:0006730">
    <property type="term" value="P:one-carbon metabolic process"/>
    <property type="evidence" value="ECO:0007669"/>
    <property type="project" value="UniProtKB-KW"/>
</dbReference>
<evidence type="ECO:0000256" key="2">
    <source>
        <dbReference type="ARBA" id="ARBA00008276"/>
    </source>
</evidence>
<evidence type="ECO:0000313" key="14">
    <source>
        <dbReference type="EMBL" id="KAF6024709.1"/>
    </source>
</evidence>
<keyword evidence="5" id="KW-0436">Ligase</keyword>
<keyword evidence="15" id="KW-1185">Reference proteome</keyword>
<dbReference type="InterPro" id="IPR018109">
    <property type="entry name" value="Folylpolyglutamate_synth_CS"/>
</dbReference>